<organism evidence="3 4">
    <name type="scientific">Danaus plexippus plexippus</name>
    <dbReference type="NCBI Taxonomy" id="278856"/>
    <lineage>
        <taxon>Eukaryota</taxon>
        <taxon>Metazoa</taxon>
        <taxon>Ecdysozoa</taxon>
        <taxon>Arthropoda</taxon>
        <taxon>Hexapoda</taxon>
        <taxon>Insecta</taxon>
        <taxon>Pterygota</taxon>
        <taxon>Neoptera</taxon>
        <taxon>Endopterygota</taxon>
        <taxon>Lepidoptera</taxon>
        <taxon>Glossata</taxon>
        <taxon>Ditrysia</taxon>
        <taxon>Papilionoidea</taxon>
        <taxon>Nymphalidae</taxon>
        <taxon>Danainae</taxon>
        <taxon>Danaini</taxon>
        <taxon>Danaina</taxon>
        <taxon>Danaus</taxon>
        <taxon>Danaus</taxon>
    </lineage>
</organism>
<protein>
    <submittedName>
        <fullName evidence="3">HspB1</fullName>
    </submittedName>
</protein>
<dbReference type="Gene3D" id="2.60.40.790">
    <property type="match status" value="1"/>
</dbReference>
<dbReference type="GO" id="GO:0009408">
    <property type="term" value="P:response to heat"/>
    <property type="evidence" value="ECO:0007669"/>
    <property type="project" value="TreeGrafter"/>
</dbReference>
<evidence type="ECO:0000256" key="1">
    <source>
        <dbReference type="PROSITE-ProRule" id="PRU00285"/>
    </source>
</evidence>
<evidence type="ECO:0000313" key="3">
    <source>
        <dbReference type="EMBL" id="OWR48011.1"/>
    </source>
</evidence>
<dbReference type="STRING" id="278856.A0A212F2R9"/>
<comment type="similarity">
    <text evidence="1 2">Belongs to the small heat shock protein (HSP20) family.</text>
</comment>
<dbReference type="GO" id="GO:0042026">
    <property type="term" value="P:protein refolding"/>
    <property type="evidence" value="ECO:0007669"/>
    <property type="project" value="TreeGrafter"/>
</dbReference>
<comment type="caution">
    <text evidence="3">The sequence shown here is derived from an EMBL/GenBank/DDBJ whole genome shotgun (WGS) entry which is preliminary data.</text>
</comment>
<dbReference type="EMBL" id="AGBW02010698">
    <property type="protein sequence ID" value="OWR48011.1"/>
    <property type="molecule type" value="Genomic_DNA"/>
</dbReference>
<evidence type="ECO:0000313" key="4">
    <source>
        <dbReference type="Proteomes" id="UP000007151"/>
    </source>
</evidence>
<dbReference type="GO" id="GO:0051082">
    <property type="term" value="F:unfolded protein binding"/>
    <property type="evidence" value="ECO:0007669"/>
    <property type="project" value="TreeGrafter"/>
</dbReference>
<dbReference type="OrthoDB" id="10060792at2759"/>
<dbReference type="Pfam" id="PF00011">
    <property type="entry name" value="HSP20"/>
    <property type="match status" value="1"/>
</dbReference>
<dbReference type="InterPro" id="IPR008978">
    <property type="entry name" value="HSP20-like_chaperone"/>
</dbReference>
<dbReference type="PRINTS" id="PR00299">
    <property type="entry name" value="ACRYSTALLIN"/>
</dbReference>
<dbReference type="PANTHER" id="PTHR45640">
    <property type="entry name" value="HEAT SHOCK PROTEIN HSP-12.2-RELATED"/>
    <property type="match status" value="1"/>
</dbReference>
<dbReference type="PROSITE" id="PS01031">
    <property type="entry name" value="SHSP"/>
    <property type="match status" value="1"/>
</dbReference>
<evidence type="ECO:0000256" key="2">
    <source>
        <dbReference type="RuleBase" id="RU003616"/>
    </source>
</evidence>
<dbReference type="InterPro" id="IPR002068">
    <property type="entry name" value="A-crystallin/Hsp20_dom"/>
</dbReference>
<dbReference type="PANTHER" id="PTHR45640:SF26">
    <property type="entry name" value="RE23625P"/>
    <property type="match status" value="1"/>
</dbReference>
<dbReference type="AlphaFoldDB" id="A0A212F2R9"/>
<sequence>MSENQIQIPVELTETLVFDDAFTSMKERFVAEMKRIDEAMVKFSNRFLQSQAARIDSNTSSPDPHADLLTNSPLVEGEGENKILKLQFDVSQFNPEEVTVSMLQNKLMISAAHKESTDTSTSLREYRREFYFPQGVDPANITSSLSKDGVLIVQAPLAITDNTTPK</sequence>
<proteinExistence type="inferred from homology"/>
<keyword evidence="4" id="KW-1185">Reference proteome</keyword>
<dbReference type="InterPro" id="IPR001436">
    <property type="entry name" value="Alpha-crystallin/sHSP_animal"/>
</dbReference>
<dbReference type="Proteomes" id="UP000007151">
    <property type="component" value="Unassembled WGS sequence"/>
</dbReference>
<dbReference type="CDD" id="cd06526">
    <property type="entry name" value="metazoan_ACD"/>
    <property type="match status" value="1"/>
</dbReference>
<dbReference type="KEGG" id="dpl:KGM_202709"/>
<dbReference type="SUPFAM" id="SSF49764">
    <property type="entry name" value="HSP20-like chaperones"/>
    <property type="match status" value="1"/>
</dbReference>
<dbReference type="eggNOG" id="KOG3591">
    <property type="taxonomic scope" value="Eukaryota"/>
</dbReference>
<accession>A0A212F2R9</accession>
<dbReference type="GO" id="GO:0005634">
    <property type="term" value="C:nucleus"/>
    <property type="evidence" value="ECO:0007669"/>
    <property type="project" value="TreeGrafter"/>
</dbReference>
<gene>
    <name evidence="3" type="ORF">KGM_202709</name>
</gene>
<dbReference type="GO" id="GO:0005737">
    <property type="term" value="C:cytoplasm"/>
    <property type="evidence" value="ECO:0007669"/>
    <property type="project" value="TreeGrafter"/>
</dbReference>
<reference evidence="3 4" key="1">
    <citation type="journal article" date="2011" name="Cell">
        <title>The monarch butterfly genome yields insights into long-distance migration.</title>
        <authorList>
            <person name="Zhan S."/>
            <person name="Merlin C."/>
            <person name="Boore J.L."/>
            <person name="Reppert S.M."/>
        </authorList>
    </citation>
    <scope>NUCLEOTIDE SEQUENCE [LARGE SCALE GENOMIC DNA]</scope>
    <source>
        <strain evidence="3">F-2</strain>
    </source>
</reference>
<name>A0A212F2R9_DANPL</name>